<dbReference type="Pfam" id="PF00300">
    <property type="entry name" value="His_Phos_1"/>
    <property type="match status" value="1"/>
</dbReference>
<dbReference type="SUPFAM" id="SSF53254">
    <property type="entry name" value="Phosphoglycerate mutase-like"/>
    <property type="match status" value="1"/>
</dbReference>
<keyword evidence="2" id="KW-1185">Reference proteome</keyword>
<protein>
    <submittedName>
        <fullName evidence="1">Phosphohistidine phosphatase</fullName>
    </submittedName>
</protein>
<proteinExistence type="predicted"/>
<dbReference type="EMBL" id="VNHX01000015">
    <property type="protein sequence ID" value="TYP92982.1"/>
    <property type="molecule type" value="Genomic_DNA"/>
</dbReference>
<evidence type="ECO:0000313" key="1">
    <source>
        <dbReference type="EMBL" id="TYP92982.1"/>
    </source>
</evidence>
<dbReference type="AlphaFoldDB" id="A0A5S5DEF1"/>
<accession>A0A5S5DEF1</accession>
<organism evidence="1 2">
    <name type="scientific">Sphingobacterium allocomposti</name>
    <dbReference type="NCBI Taxonomy" id="415956"/>
    <lineage>
        <taxon>Bacteria</taxon>
        <taxon>Pseudomonadati</taxon>
        <taxon>Bacteroidota</taxon>
        <taxon>Sphingobacteriia</taxon>
        <taxon>Sphingobacteriales</taxon>
        <taxon>Sphingobacteriaceae</taxon>
        <taxon>Sphingobacterium</taxon>
    </lineage>
</organism>
<gene>
    <name evidence="1" type="ORF">BC792_11584</name>
</gene>
<dbReference type="OrthoDB" id="9810154at2"/>
<evidence type="ECO:0000313" key="2">
    <source>
        <dbReference type="Proteomes" id="UP000325105"/>
    </source>
</evidence>
<dbReference type="CDD" id="cd07067">
    <property type="entry name" value="HP_PGM_like"/>
    <property type="match status" value="1"/>
</dbReference>
<name>A0A5S5DEF1_9SPHI</name>
<sequence length="166" mass="18863">MRRKTLYLIRHAKAEDHGLNKKDIERALIKKGIDRATLLASRLKEHMASTGEQPLVISSTARRAAETARIFSDILDIPQEEIIWEPTIYEAHYLQLMKRINDIPSRYTSVLLFGHNPGLSDLVAYVTNQQAQLKTSHVACLLLEEDLDFSMLSANTADLQYIITES</sequence>
<comment type="caution">
    <text evidence="1">The sequence shown here is derived from an EMBL/GenBank/DDBJ whole genome shotgun (WGS) entry which is preliminary data.</text>
</comment>
<dbReference type="SMART" id="SM00855">
    <property type="entry name" value="PGAM"/>
    <property type="match status" value="1"/>
</dbReference>
<dbReference type="RefSeq" id="WP_148909209.1">
    <property type="nucleotide sequence ID" value="NZ_VNHX01000015.1"/>
</dbReference>
<dbReference type="InterPro" id="IPR013078">
    <property type="entry name" value="His_Pase_superF_clade-1"/>
</dbReference>
<dbReference type="InterPro" id="IPR029033">
    <property type="entry name" value="His_PPase_superfam"/>
</dbReference>
<reference evidence="1 2" key="1">
    <citation type="submission" date="2019-07" db="EMBL/GenBank/DDBJ databases">
        <title>Genomic Encyclopedia of Archaeal and Bacterial Type Strains, Phase II (KMG-II): from individual species to whole genera.</title>
        <authorList>
            <person name="Goeker M."/>
        </authorList>
    </citation>
    <scope>NUCLEOTIDE SEQUENCE [LARGE SCALE GENOMIC DNA]</scope>
    <source>
        <strain evidence="1 2">DSM 18850</strain>
    </source>
</reference>
<dbReference type="Proteomes" id="UP000325105">
    <property type="component" value="Unassembled WGS sequence"/>
</dbReference>
<dbReference type="Gene3D" id="3.40.50.1240">
    <property type="entry name" value="Phosphoglycerate mutase-like"/>
    <property type="match status" value="1"/>
</dbReference>